<dbReference type="HOGENOM" id="CLU_766515_0_0_10"/>
<evidence type="ECO:0000313" key="5">
    <source>
        <dbReference type="Proteomes" id="UP000003416"/>
    </source>
</evidence>
<dbReference type="GeneID" id="86050311"/>
<organism evidence="4 5">
    <name type="scientific">Bacteroides fluxus YIT 12057</name>
    <dbReference type="NCBI Taxonomy" id="763034"/>
    <lineage>
        <taxon>Bacteria</taxon>
        <taxon>Pseudomonadati</taxon>
        <taxon>Bacteroidota</taxon>
        <taxon>Bacteroidia</taxon>
        <taxon>Bacteroidales</taxon>
        <taxon>Bacteroidaceae</taxon>
        <taxon>Bacteroides</taxon>
    </lineage>
</organism>
<feature type="chain" id="PRO_5003300334" description="OmpA-like domain-containing protein" evidence="2">
    <location>
        <begin position="23"/>
        <end position="361"/>
    </location>
</feature>
<feature type="signal peptide" evidence="2">
    <location>
        <begin position="1"/>
        <end position="22"/>
    </location>
</feature>
<reference evidence="4 5" key="1">
    <citation type="submission" date="2011-02" db="EMBL/GenBank/DDBJ databases">
        <authorList>
            <person name="Weinstock G."/>
            <person name="Sodergren E."/>
            <person name="Clifton S."/>
            <person name="Fulton L."/>
            <person name="Fulton B."/>
            <person name="Courtney L."/>
            <person name="Fronick C."/>
            <person name="Harrison M."/>
            <person name="Strong C."/>
            <person name="Farmer C."/>
            <person name="Delahaunty K."/>
            <person name="Markovic C."/>
            <person name="Hall O."/>
            <person name="Minx P."/>
            <person name="Tomlinson C."/>
            <person name="Mitreva M."/>
            <person name="Hou S."/>
            <person name="Chen J."/>
            <person name="Wollam A."/>
            <person name="Pepin K.H."/>
            <person name="Johnson M."/>
            <person name="Bhonagiri V."/>
            <person name="Zhang X."/>
            <person name="Suruliraj S."/>
            <person name="Warren W."/>
            <person name="Chinwalla A."/>
            <person name="Mardis E.R."/>
            <person name="Wilson R.K."/>
        </authorList>
    </citation>
    <scope>NUCLEOTIDE SEQUENCE [LARGE SCALE GENOMIC DNA]</scope>
    <source>
        <strain evidence="4 5">YIT 12057</strain>
    </source>
</reference>
<dbReference type="Pfam" id="PF00691">
    <property type="entry name" value="OmpA"/>
    <property type="match status" value="1"/>
</dbReference>
<proteinExistence type="predicted"/>
<dbReference type="RefSeq" id="WP_009126091.1">
    <property type="nucleotide sequence ID" value="NZ_GL882676.1"/>
</dbReference>
<dbReference type="EMBL" id="AFBN01000082">
    <property type="protein sequence ID" value="EGF53438.1"/>
    <property type="molecule type" value="Genomic_DNA"/>
</dbReference>
<dbReference type="eggNOG" id="COG2885">
    <property type="taxonomic scope" value="Bacteria"/>
</dbReference>
<name>F3PVS4_9BACE</name>
<keyword evidence="5" id="KW-1185">Reference proteome</keyword>
<protein>
    <recommendedName>
        <fullName evidence="3">OmpA-like domain-containing protein</fullName>
    </recommendedName>
</protein>
<gene>
    <name evidence="4" type="ORF">HMPREF9446_02852</name>
</gene>
<comment type="caution">
    <text evidence="4">The sequence shown here is derived from an EMBL/GenBank/DDBJ whole genome shotgun (WGS) entry which is preliminary data.</text>
</comment>
<keyword evidence="2" id="KW-0732">Signal</keyword>
<evidence type="ECO:0000256" key="2">
    <source>
        <dbReference type="SAM" id="SignalP"/>
    </source>
</evidence>
<dbReference type="InterPro" id="IPR006665">
    <property type="entry name" value="OmpA-like"/>
</dbReference>
<accession>F3PVS4</accession>
<dbReference type="InterPro" id="IPR036737">
    <property type="entry name" value="OmpA-like_sf"/>
</dbReference>
<dbReference type="Gene3D" id="3.30.1330.60">
    <property type="entry name" value="OmpA-like domain"/>
    <property type="match status" value="1"/>
</dbReference>
<evidence type="ECO:0000313" key="4">
    <source>
        <dbReference type="EMBL" id="EGF53438.1"/>
    </source>
</evidence>
<evidence type="ECO:0000256" key="1">
    <source>
        <dbReference type="SAM" id="Coils"/>
    </source>
</evidence>
<keyword evidence="1" id="KW-0175">Coiled coil</keyword>
<dbReference type="SUPFAM" id="SSF103088">
    <property type="entry name" value="OmpA-like"/>
    <property type="match status" value="1"/>
</dbReference>
<dbReference type="Proteomes" id="UP000003416">
    <property type="component" value="Unassembled WGS sequence"/>
</dbReference>
<dbReference type="AlphaFoldDB" id="F3PVS4"/>
<feature type="coiled-coil region" evidence="1">
    <location>
        <begin position="215"/>
        <end position="242"/>
    </location>
</feature>
<dbReference type="Gene3D" id="1.20.5.190">
    <property type="match status" value="1"/>
</dbReference>
<evidence type="ECO:0000259" key="3">
    <source>
        <dbReference type="Pfam" id="PF00691"/>
    </source>
</evidence>
<dbReference type="STRING" id="763034.HMPREF9446_02852"/>
<sequence length="361" mass="40897">MKLTFKPIVLATALLCAGNLAAQETDGKNLFEKYNWFVSGTLNGEWLFKTQGNTYVGGKIGGGIYLDRFSAIRANLFAGKTRIDSKEAEQYGIGLDYMVTLIGNNGYRPFNLSASLGASYNYFSTDRLGITSKDVSTIGGTFAIQASYNVNRKVSLFIEPSLSILPKYYKEENNEDMYLQTNLAVGITYSFKDKYRSGKKQLQPTEAFPVSREDVQEIKDKMNRMQEDINVLKEDVQERRRMEEGKKLVIEPGQKESVAIDIRFEEFSSFISREQAAKVESIGEWMKENPASIKIVAFSDNLKDKETEEELRKKRTEAIRSLLTEKYHIAPERIESATPESMGYENKTGSNAMIIYIPDNH</sequence>
<feature type="domain" description="OmpA-like" evidence="3">
    <location>
        <begin position="264"/>
        <end position="345"/>
    </location>
</feature>